<keyword evidence="7" id="KW-0496">Mitochondrion</keyword>
<evidence type="ECO:0000256" key="7">
    <source>
        <dbReference type="ARBA" id="ARBA00023128"/>
    </source>
</evidence>
<evidence type="ECO:0000256" key="4">
    <source>
        <dbReference type="ARBA" id="ARBA00022692"/>
    </source>
</evidence>
<dbReference type="OrthoDB" id="193856at2759"/>
<feature type="transmembrane region" description="Helical" evidence="11">
    <location>
        <begin position="128"/>
        <end position="147"/>
    </location>
</feature>
<keyword evidence="6 11" id="KW-1133">Transmembrane helix</keyword>
<evidence type="ECO:0000256" key="3">
    <source>
        <dbReference type="ARBA" id="ARBA00022448"/>
    </source>
</evidence>
<dbReference type="Proteomes" id="UP000037460">
    <property type="component" value="Unassembled WGS sequence"/>
</dbReference>
<dbReference type="AlphaFoldDB" id="A0A0M0JUU0"/>
<keyword evidence="13" id="KW-1185">Reference proteome</keyword>
<dbReference type="PROSITE" id="PS50920">
    <property type="entry name" value="SOLCAR"/>
    <property type="match status" value="3"/>
</dbReference>
<comment type="similarity">
    <text evidence="2 10">Belongs to the mitochondrial carrier (TC 2.A.29) family.</text>
</comment>
<dbReference type="EMBL" id="JWZX01002250">
    <property type="protein sequence ID" value="KOO30305.1"/>
    <property type="molecule type" value="Genomic_DNA"/>
</dbReference>
<organism evidence="12 13">
    <name type="scientific">Chrysochromulina tobinii</name>
    <dbReference type="NCBI Taxonomy" id="1460289"/>
    <lineage>
        <taxon>Eukaryota</taxon>
        <taxon>Haptista</taxon>
        <taxon>Haptophyta</taxon>
        <taxon>Prymnesiophyceae</taxon>
        <taxon>Prymnesiales</taxon>
        <taxon>Chrysochromulinaceae</taxon>
        <taxon>Chrysochromulina</taxon>
    </lineage>
</organism>
<evidence type="ECO:0000256" key="6">
    <source>
        <dbReference type="ARBA" id="ARBA00022989"/>
    </source>
</evidence>
<dbReference type="PANTHER" id="PTHR45624:SF10">
    <property type="entry name" value="SLC (SOLUTE CARRIER) HOMOLOG"/>
    <property type="match status" value="1"/>
</dbReference>
<evidence type="ECO:0000256" key="2">
    <source>
        <dbReference type="ARBA" id="ARBA00006375"/>
    </source>
</evidence>
<name>A0A0M0JUU0_9EUKA</name>
<dbReference type="GO" id="GO:0022857">
    <property type="term" value="F:transmembrane transporter activity"/>
    <property type="evidence" value="ECO:0007669"/>
    <property type="project" value="TreeGrafter"/>
</dbReference>
<keyword evidence="4 9" id="KW-0812">Transmembrane</keyword>
<evidence type="ECO:0000256" key="9">
    <source>
        <dbReference type="PROSITE-ProRule" id="PRU00282"/>
    </source>
</evidence>
<feature type="transmembrane region" description="Helical" evidence="11">
    <location>
        <begin position="39"/>
        <end position="59"/>
    </location>
</feature>
<sequence>MPSEKPAADGDVAETRSLARRASEAALLARSDVLLAKPWHGLAAGCIAGASGVIIGHAFDTAKVRAQVSSGGGSSSSSHQPPKSLLSLYRGILPPLLTTGAVRSMYFGVYETLKPLTSTAMKRPTTELSVVFVAGALTGLIVAPVTAPVQRLKLVQQVEGGSVREVWKRLMATGASSLFRGLGLHTVLETIGSGCYLLAYAATKKAVASERGAAPGAGSASAAEEPLSIRVACGMVAGCCGWISIYPLDVLRSRVMSVGSEAAVAGSTAGTAGLSGLVATAVRETYASGGILAFYRGLGFTLLRAAPVAGTVLPVYDVSKVWFAELGA</sequence>
<dbReference type="Pfam" id="PF00153">
    <property type="entry name" value="Mito_carr"/>
    <property type="match status" value="3"/>
</dbReference>
<feature type="repeat" description="Solcar" evidence="9">
    <location>
        <begin position="126"/>
        <end position="206"/>
    </location>
</feature>
<dbReference type="Gene3D" id="1.50.40.10">
    <property type="entry name" value="Mitochondrial carrier domain"/>
    <property type="match status" value="1"/>
</dbReference>
<accession>A0A0M0JUU0</accession>
<evidence type="ECO:0000256" key="10">
    <source>
        <dbReference type="RuleBase" id="RU000488"/>
    </source>
</evidence>
<comment type="caution">
    <text evidence="12">The sequence shown here is derived from an EMBL/GenBank/DDBJ whole genome shotgun (WGS) entry which is preliminary data.</text>
</comment>
<evidence type="ECO:0000256" key="1">
    <source>
        <dbReference type="ARBA" id="ARBA00004225"/>
    </source>
</evidence>
<reference evidence="13" key="1">
    <citation type="journal article" date="2015" name="PLoS Genet.">
        <title>Genome Sequence and Transcriptome Analyses of Chrysochromulina tobin: Metabolic Tools for Enhanced Algal Fitness in the Prominent Order Prymnesiales (Haptophyceae).</title>
        <authorList>
            <person name="Hovde B.T."/>
            <person name="Deodato C.R."/>
            <person name="Hunsperger H.M."/>
            <person name="Ryken S.A."/>
            <person name="Yost W."/>
            <person name="Jha R.K."/>
            <person name="Patterson J."/>
            <person name="Monnat R.J. Jr."/>
            <person name="Barlow S.B."/>
            <person name="Starkenburg S.R."/>
            <person name="Cattolico R.A."/>
        </authorList>
    </citation>
    <scope>NUCLEOTIDE SEQUENCE</scope>
    <source>
        <strain evidence="13">CCMP291</strain>
    </source>
</reference>
<dbReference type="GO" id="GO:0031966">
    <property type="term" value="C:mitochondrial membrane"/>
    <property type="evidence" value="ECO:0007669"/>
    <property type="project" value="UniProtKB-SubCell"/>
</dbReference>
<keyword evidence="3 10" id="KW-0813">Transport</keyword>
<comment type="subcellular location">
    <subcellularLocation>
        <location evidence="1">Mitochondrion membrane</location>
        <topology evidence="1">Multi-pass membrane protein</topology>
    </subcellularLocation>
</comment>
<evidence type="ECO:0000313" key="13">
    <source>
        <dbReference type="Proteomes" id="UP000037460"/>
    </source>
</evidence>
<keyword evidence="5" id="KW-0677">Repeat</keyword>
<dbReference type="InterPro" id="IPR050567">
    <property type="entry name" value="Mitochondrial_Carrier"/>
</dbReference>
<feature type="repeat" description="Solcar" evidence="9">
    <location>
        <begin position="225"/>
        <end position="322"/>
    </location>
</feature>
<evidence type="ECO:0000256" key="5">
    <source>
        <dbReference type="ARBA" id="ARBA00022737"/>
    </source>
</evidence>
<dbReference type="SUPFAM" id="SSF103506">
    <property type="entry name" value="Mitochondrial carrier"/>
    <property type="match status" value="1"/>
</dbReference>
<feature type="repeat" description="Solcar" evidence="9">
    <location>
        <begin position="36"/>
        <end position="116"/>
    </location>
</feature>
<evidence type="ECO:0000256" key="11">
    <source>
        <dbReference type="SAM" id="Phobius"/>
    </source>
</evidence>
<evidence type="ECO:0000256" key="8">
    <source>
        <dbReference type="ARBA" id="ARBA00023136"/>
    </source>
</evidence>
<dbReference type="PANTHER" id="PTHR45624">
    <property type="entry name" value="MITOCHONDRIAL BASIC AMINO ACIDS TRANSPORTER-RELATED"/>
    <property type="match status" value="1"/>
</dbReference>
<protein>
    <submittedName>
        <fullName evidence="12">Mitochondrial carrier</fullName>
    </submittedName>
</protein>
<dbReference type="InterPro" id="IPR023395">
    <property type="entry name" value="MCP_dom_sf"/>
</dbReference>
<dbReference type="InterPro" id="IPR018108">
    <property type="entry name" value="MCP_transmembrane"/>
</dbReference>
<evidence type="ECO:0000313" key="12">
    <source>
        <dbReference type="EMBL" id="KOO30305.1"/>
    </source>
</evidence>
<proteinExistence type="inferred from homology"/>
<keyword evidence="8 9" id="KW-0472">Membrane</keyword>
<gene>
    <name evidence="12" type="ORF">Ctob_004064</name>
</gene>